<evidence type="ECO:0000313" key="4">
    <source>
        <dbReference type="Proteomes" id="UP000220251"/>
    </source>
</evidence>
<proteinExistence type="predicted"/>
<keyword evidence="4" id="KW-1185">Reference proteome</keyword>
<sequence>MNRDVGKLSHPLIKKILFVCTGNSCRSQMAEGWVRKLKCDILESFSAGIEKHGIDPVAVRVMSEAGVDISTQRSKLINELGEKNFDYVVTICNDANEKCPVFPGEFKRLHHSFDNPPVLSRNTKSEEESLAIYRRVRDEIRSFVENMPNNL</sequence>
<keyword evidence="1" id="KW-0059">Arsenical resistance</keyword>
<evidence type="ECO:0000259" key="2">
    <source>
        <dbReference type="SMART" id="SM00226"/>
    </source>
</evidence>
<dbReference type="SUPFAM" id="SSF52788">
    <property type="entry name" value="Phosphotyrosine protein phosphatases I"/>
    <property type="match status" value="1"/>
</dbReference>
<evidence type="ECO:0000256" key="1">
    <source>
        <dbReference type="ARBA" id="ARBA00022849"/>
    </source>
</evidence>
<evidence type="ECO:0000313" key="3">
    <source>
        <dbReference type="EMBL" id="CRX37704.1"/>
    </source>
</evidence>
<reference evidence="4" key="1">
    <citation type="submission" date="2015-06" db="EMBL/GenBank/DDBJ databases">
        <authorList>
            <person name="Bertelli C."/>
        </authorList>
    </citation>
    <scope>NUCLEOTIDE SEQUENCE [LARGE SCALE GENOMIC DNA]</scope>
    <source>
        <strain evidence="4">CRIB-30</strain>
    </source>
</reference>
<dbReference type="InterPro" id="IPR023485">
    <property type="entry name" value="Ptyr_pPase"/>
</dbReference>
<dbReference type="Pfam" id="PF01451">
    <property type="entry name" value="LMWPc"/>
    <property type="match status" value="1"/>
</dbReference>
<feature type="domain" description="Phosphotyrosine protein phosphatase I" evidence="2">
    <location>
        <begin position="14"/>
        <end position="150"/>
    </location>
</feature>
<dbReference type="SMART" id="SM00226">
    <property type="entry name" value="LMWPc"/>
    <property type="match status" value="1"/>
</dbReference>
<gene>
    <name evidence="3" type="ORF">ELAC_0343</name>
</gene>
<dbReference type="PANTHER" id="PTHR43428">
    <property type="entry name" value="ARSENATE REDUCTASE"/>
    <property type="match status" value="1"/>
</dbReference>
<dbReference type="RefSeq" id="WP_098037564.1">
    <property type="nucleotide sequence ID" value="NZ_CWGJ01000006.1"/>
</dbReference>
<protein>
    <submittedName>
        <fullName evidence="3">Protein tyrosine phosphatase</fullName>
    </submittedName>
</protein>
<name>A0A0H5DQ89_9BACT</name>
<dbReference type="AlphaFoldDB" id="A0A0H5DQ89"/>
<dbReference type="GO" id="GO:0046685">
    <property type="term" value="P:response to arsenic-containing substance"/>
    <property type="evidence" value="ECO:0007669"/>
    <property type="project" value="UniProtKB-KW"/>
</dbReference>
<dbReference type="CDD" id="cd16345">
    <property type="entry name" value="LMWP_ArsC"/>
    <property type="match status" value="1"/>
</dbReference>
<dbReference type="EMBL" id="CWGJ01000006">
    <property type="protein sequence ID" value="CRX37704.1"/>
    <property type="molecule type" value="Genomic_DNA"/>
</dbReference>
<dbReference type="OrthoDB" id="9784339at2"/>
<organism evidence="3 4">
    <name type="scientific">Estrella lausannensis</name>
    <dbReference type="NCBI Taxonomy" id="483423"/>
    <lineage>
        <taxon>Bacteria</taxon>
        <taxon>Pseudomonadati</taxon>
        <taxon>Chlamydiota</taxon>
        <taxon>Chlamydiia</taxon>
        <taxon>Parachlamydiales</taxon>
        <taxon>Candidatus Criblamydiaceae</taxon>
        <taxon>Estrella</taxon>
    </lineage>
</organism>
<dbReference type="InterPro" id="IPR036196">
    <property type="entry name" value="Ptyr_pPase_sf"/>
</dbReference>
<dbReference type="Gene3D" id="3.40.50.2300">
    <property type="match status" value="1"/>
</dbReference>
<dbReference type="PANTHER" id="PTHR43428:SF1">
    <property type="entry name" value="ARSENATE REDUCTASE"/>
    <property type="match status" value="1"/>
</dbReference>
<dbReference type="Proteomes" id="UP000220251">
    <property type="component" value="Unassembled WGS sequence"/>
</dbReference>
<accession>A0A0H5DQ89</accession>